<evidence type="ECO:0000256" key="10">
    <source>
        <dbReference type="PIRSR" id="PIRSR005091-2"/>
    </source>
</evidence>
<dbReference type="CDD" id="cd16015">
    <property type="entry name" value="LTA_synthase"/>
    <property type="match status" value="1"/>
</dbReference>
<keyword evidence="10" id="KW-0479">Metal-binding</keyword>
<evidence type="ECO:0000256" key="3">
    <source>
        <dbReference type="ARBA" id="ARBA00009983"/>
    </source>
</evidence>
<evidence type="ECO:0000256" key="6">
    <source>
        <dbReference type="ARBA" id="ARBA00022989"/>
    </source>
</evidence>
<keyword evidence="5 12" id="KW-0812">Transmembrane</keyword>
<evidence type="ECO:0000256" key="4">
    <source>
        <dbReference type="ARBA" id="ARBA00022475"/>
    </source>
</evidence>
<evidence type="ECO:0000256" key="2">
    <source>
        <dbReference type="ARBA" id="ARBA00004936"/>
    </source>
</evidence>
<evidence type="ECO:0000256" key="9">
    <source>
        <dbReference type="PIRSR" id="PIRSR005091-1"/>
    </source>
</evidence>
<dbReference type="PIRSF" id="PIRSF005091">
    <property type="entry name" value="Mmb_sulf_HI1246"/>
    <property type="match status" value="1"/>
</dbReference>
<gene>
    <name evidence="14" type="ORF">E5161_03840</name>
</gene>
<evidence type="ECO:0000313" key="15">
    <source>
        <dbReference type="Proteomes" id="UP000309673"/>
    </source>
</evidence>
<dbReference type="AlphaFoldDB" id="A0A4U0FI40"/>
<organism evidence="14 15">
    <name type="scientific">Cohnella pontilimi</name>
    <dbReference type="NCBI Taxonomy" id="2564100"/>
    <lineage>
        <taxon>Bacteria</taxon>
        <taxon>Bacillati</taxon>
        <taxon>Bacillota</taxon>
        <taxon>Bacilli</taxon>
        <taxon>Bacillales</taxon>
        <taxon>Paenibacillaceae</taxon>
        <taxon>Cohnella</taxon>
    </lineage>
</organism>
<dbReference type="GO" id="GO:0005886">
    <property type="term" value="C:plasma membrane"/>
    <property type="evidence" value="ECO:0007669"/>
    <property type="project" value="UniProtKB-SubCell"/>
</dbReference>
<dbReference type="EMBL" id="SUPK01000001">
    <property type="protein sequence ID" value="TJY44620.1"/>
    <property type="molecule type" value="Genomic_DNA"/>
</dbReference>
<sequence length="621" mass="70090">MLSKIKWPQPFFVLTVILLLKVMLLRYFIFEEIAWGRLFSDAASLLFIVCLFELITPDRMKKYVFWFVDLVVSLLFFSSTLYFQYFGTVPTYTALNELKQVAGVKDSVKATIQFSNYAFFIDVAFAALVWIVVRIARVRLPQRRPASRAWNLGIAAVALVGLAASTMFIREGKSIQNELAQAEDVGFFNFQVAAALKAKQTANIDTTKVSQQIVQLQSQEPDLKTNAAAPVAFGSAKGKNLIIIQMEAFQNFPIHLKVNGQVITPVLNALAEEGYYFPHFFQQIGQGNTSDAEFMSNTSIYPTAKVAMSTGYSDRALPSLPKLLQKYGYQTATFHVNNITFWDRDKMYPALGFNKWYDKPSFKNDHFNGFGASDEELYRVGVSKMLESKKANKPFYFQFVTASSHHPFKIPADKQWLKLPASIKGTQLGDYLQAVHYTDYAVGQLVKQLKANGLYDNTMIVFYGDHFGLQPKDNPPEDVSAKLGITYHERISRFNIPLIIRMPGTAPHKVVKTVGGQVDIMPTVTNLLGISLQDEKYSAFGHDLLNTEKNLFGMRYYLPTGSFFNNEVMFVPGKTFEDGAAVSLDTLKPVTDISKYKSDYDYVLKLMQLSDQYVESLPARK</sequence>
<evidence type="ECO:0000256" key="11">
    <source>
        <dbReference type="PIRSR" id="PIRSR005091-3"/>
    </source>
</evidence>
<dbReference type="Pfam" id="PF00884">
    <property type="entry name" value="Sulfatase"/>
    <property type="match status" value="1"/>
</dbReference>
<evidence type="ECO:0000256" key="7">
    <source>
        <dbReference type="ARBA" id="ARBA00023136"/>
    </source>
</evidence>
<feature type="transmembrane region" description="Helical" evidence="12">
    <location>
        <begin position="117"/>
        <end position="137"/>
    </location>
</feature>
<feature type="domain" description="Sulfatase N-terminal" evidence="13">
    <location>
        <begin position="239"/>
        <end position="530"/>
    </location>
</feature>
<dbReference type="PANTHER" id="PTHR47371:SF3">
    <property type="entry name" value="PHOSPHOGLYCEROL TRANSFERASE I"/>
    <property type="match status" value="1"/>
</dbReference>
<keyword evidence="7 8" id="KW-0472">Membrane</keyword>
<dbReference type="GO" id="GO:0046872">
    <property type="term" value="F:metal ion binding"/>
    <property type="evidence" value="ECO:0007669"/>
    <property type="project" value="UniProtKB-KW"/>
</dbReference>
<dbReference type="Gene3D" id="3.40.720.10">
    <property type="entry name" value="Alkaline Phosphatase, subunit A"/>
    <property type="match status" value="1"/>
</dbReference>
<dbReference type="InterPro" id="IPR012160">
    <property type="entry name" value="LtaS-like"/>
</dbReference>
<feature type="binding site" evidence="11">
    <location>
        <position position="289"/>
    </location>
    <ligand>
        <name>Mn(2+)</name>
        <dbReference type="ChEBI" id="CHEBI:29035"/>
    </ligand>
</feature>
<evidence type="ECO:0000256" key="5">
    <source>
        <dbReference type="ARBA" id="ARBA00022692"/>
    </source>
</evidence>
<feature type="transmembrane region" description="Helical" evidence="12">
    <location>
        <begin position="149"/>
        <end position="169"/>
    </location>
</feature>
<keyword evidence="10" id="KW-0464">Manganese</keyword>
<feature type="binding site" evidence="11">
    <location>
        <position position="465"/>
    </location>
    <ligand>
        <name>Mn(2+)</name>
        <dbReference type="ChEBI" id="CHEBI:29035"/>
    </ligand>
</feature>
<reference evidence="14 15" key="1">
    <citation type="submission" date="2019-04" db="EMBL/GenBank/DDBJ databases">
        <title>Cohnella sp. nov., isolated from soil.</title>
        <authorList>
            <person name="Kim W."/>
        </authorList>
    </citation>
    <scope>NUCLEOTIDE SEQUENCE [LARGE SCALE GENOMIC DNA]</scope>
    <source>
        <strain evidence="14 15">CAU 1483</strain>
    </source>
</reference>
<name>A0A4U0FI40_9BACL</name>
<comment type="subcellular location">
    <subcellularLocation>
        <location evidence="1">Cell membrane</location>
        <topology evidence="1">Multi-pass membrane protein</topology>
    </subcellularLocation>
</comment>
<feature type="transmembrane region" description="Helical" evidence="12">
    <location>
        <begin position="63"/>
        <end position="85"/>
    </location>
</feature>
<keyword evidence="4 8" id="KW-1003">Cell membrane</keyword>
<evidence type="ECO:0000256" key="8">
    <source>
        <dbReference type="PIRNR" id="PIRNR005091"/>
    </source>
</evidence>
<keyword evidence="15" id="KW-1185">Reference proteome</keyword>
<keyword evidence="6 12" id="KW-1133">Transmembrane helix</keyword>
<comment type="pathway">
    <text evidence="2">Cell wall biogenesis; lipoteichoic acid biosynthesis.</text>
</comment>
<dbReference type="InterPro" id="IPR000917">
    <property type="entry name" value="Sulfatase_N"/>
</dbReference>
<feature type="binding site" evidence="11">
    <location>
        <position position="466"/>
    </location>
    <ligand>
        <name>Mn(2+)</name>
        <dbReference type="ChEBI" id="CHEBI:29035"/>
    </ligand>
</feature>
<dbReference type="Gene3D" id="3.30.1120.170">
    <property type="match status" value="1"/>
</dbReference>
<comment type="caution">
    <text evidence="14">The sequence shown here is derived from an EMBL/GenBank/DDBJ whole genome shotgun (WGS) entry which is preliminary data.</text>
</comment>
<feature type="active site" evidence="9">
    <location>
        <position position="289"/>
    </location>
</feature>
<dbReference type="OrthoDB" id="5901192at2"/>
<feature type="transmembrane region" description="Helical" evidence="12">
    <location>
        <begin position="35"/>
        <end position="56"/>
    </location>
</feature>
<evidence type="ECO:0000256" key="12">
    <source>
        <dbReference type="SAM" id="Phobius"/>
    </source>
</evidence>
<protein>
    <submittedName>
        <fullName evidence="14">LTA synthase family protein</fullName>
    </submittedName>
</protein>
<dbReference type="RefSeq" id="WP_136776429.1">
    <property type="nucleotide sequence ID" value="NZ_SUPK01000001.1"/>
</dbReference>
<dbReference type="SUPFAM" id="SSF53649">
    <property type="entry name" value="Alkaline phosphatase-like"/>
    <property type="match status" value="1"/>
</dbReference>
<dbReference type="InterPro" id="IPR017850">
    <property type="entry name" value="Alkaline_phosphatase_core_sf"/>
</dbReference>
<dbReference type="InterPro" id="IPR050448">
    <property type="entry name" value="OpgB/LTA_synthase_biosynth"/>
</dbReference>
<comment type="similarity">
    <text evidence="3 8">Belongs to the LTA synthase family.</text>
</comment>
<evidence type="ECO:0000256" key="1">
    <source>
        <dbReference type="ARBA" id="ARBA00004651"/>
    </source>
</evidence>
<accession>A0A4U0FI40</accession>
<evidence type="ECO:0000313" key="14">
    <source>
        <dbReference type="EMBL" id="TJY44620.1"/>
    </source>
</evidence>
<dbReference type="Proteomes" id="UP000309673">
    <property type="component" value="Unassembled WGS sequence"/>
</dbReference>
<feature type="binding site" evidence="11">
    <location>
        <position position="247"/>
    </location>
    <ligand>
        <name>Mn(2+)</name>
        <dbReference type="ChEBI" id="CHEBI:29035"/>
    </ligand>
</feature>
<feature type="transmembrane region" description="Helical" evidence="12">
    <location>
        <begin position="12"/>
        <end position="29"/>
    </location>
</feature>
<dbReference type="PANTHER" id="PTHR47371">
    <property type="entry name" value="LIPOTEICHOIC ACID SYNTHASE"/>
    <property type="match status" value="1"/>
</dbReference>
<evidence type="ECO:0000259" key="13">
    <source>
        <dbReference type="Pfam" id="PF00884"/>
    </source>
</evidence>
<proteinExistence type="inferred from homology"/>
<feature type="binding site" evidence="10">
    <location>
        <position position="405"/>
    </location>
    <ligand>
        <name>substrate</name>
    </ligand>
</feature>